<sequence>MKTAVRRRVQPTSFARIAPQPAPLPSSTEQSNPSLPHPTYSNPQPPSLPLPPSSTASFSAPAFPAPGLATPGLDLLSQQSPPVPGPVTTFPPETTAPMGYPYVTLPAMEDPVLQQSSSSHPFQFPDDSVFPDNPSSLSDSSFALDSTLAGFEDVDALPEDWSTFFWSQ</sequence>
<evidence type="ECO:0000313" key="2">
    <source>
        <dbReference type="EMBL" id="KKA19315.1"/>
    </source>
</evidence>
<dbReference type="OrthoDB" id="4226652at2759"/>
<accession>A0A0F4YMJ5</accession>
<feature type="region of interest" description="Disordered" evidence="1">
    <location>
        <begin position="1"/>
        <end position="95"/>
    </location>
</feature>
<reference evidence="2 3" key="1">
    <citation type="submission" date="2015-04" db="EMBL/GenBank/DDBJ databases">
        <authorList>
            <person name="Heijne W.H."/>
            <person name="Fedorova N.D."/>
            <person name="Nierman W.C."/>
            <person name="Vollebregt A.W."/>
            <person name="Zhao Z."/>
            <person name="Wu L."/>
            <person name="Kumar M."/>
            <person name="Stam H."/>
            <person name="van den Berg M.A."/>
            <person name="Pel H.J."/>
        </authorList>
    </citation>
    <scope>NUCLEOTIDE SEQUENCE [LARGE SCALE GENOMIC DNA]</scope>
    <source>
        <strain evidence="2 3">CBS 393.64</strain>
    </source>
</reference>
<keyword evidence="3" id="KW-1185">Reference proteome</keyword>
<dbReference type="AlphaFoldDB" id="A0A0F4YMJ5"/>
<feature type="compositionally biased region" description="Low complexity" evidence="1">
    <location>
        <begin position="86"/>
        <end position="95"/>
    </location>
</feature>
<feature type="compositionally biased region" description="Pro residues" evidence="1">
    <location>
        <begin position="43"/>
        <end position="52"/>
    </location>
</feature>
<proteinExistence type="predicted"/>
<dbReference type="GeneID" id="25319013"/>
<feature type="region of interest" description="Disordered" evidence="1">
    <location>
        <begin position="112"/>
        <end position="134"/>
    </location>
</feature>
<feature type="compositionally biased region" description="Low complexity" evidence="1">
    <location>
        <begin position="115"/>
        <end position="128"/>
    </location>
</feature>
<feature type="compositionally biased region" description="Polar residues" evidence="1">
    <location>
        <begin position="25"/>
        <end position="42"/>
    </location>
</feature>
<evidence type="ECO:0000313" key="3">
    <source>
        <dbReference type="Proteomes" id="UP000053958"/>
    </source>
</evidence>
<organism evidence="2 3">
    <name type="scientific">Rasamsonia emersonii (strain ATCC 16479 / CBS 393.64 / IMI 116815)</name>
    <dbReference type="NCBI Taxonomy" id="1408163"/>
    <lineage>
        <taxon>Eukaryota</taxon>
        <taxon>Fungi</taxon>
        <taxon>Dikarya</taxon>
        <taxon>Ascomycota</taxon>
        <taxon>Pezizomycotina</taxon>
        <taxon>Eurotiomycetes</taxon>
        <taxon>Eurotiomycetidae</taxon>
        <taxon>Eurotiales</taxon>
        <taxon>Trichocomaceae</taxon>
        <taxon>Rasamsonia</taxon>
    </lineage>
</organism>
<dbReference type="RefSeq" id="XP_013325927.1">
    <property type="nucleotide sequence ID" value="XM_013470473.1"/>
</dbReference>
<gene>
    <name evidence="2" type="ORF">T310_6723</name>
</gene>
<name>A0A0F4YMJ5_RASE3</name>
<dbReference type="EMBL" id="LASV01000360">
    <property type="protein sequence ID" value="KKA19315.1"/>
    <property type="molecule type" value="Genomic_DNA"/>
</dbReference>
<protein>
    <submittedName>
        <fullName evidence="2">Uncharacterized protein</fullName>
    </submittedName>
</protein>
<feature type="compositionally biased region" description="Low complexity" evidence="1">
    <location>
        <begin position="53"/>
        <end position="69"/>
    </location>
</feature>
<comment type="caution">
    <text evidence="2">The sequence shown here is derived from an EMBL/GenBank/DDBJ whole genome shotgun (WGS) entry which is preliminary data.</text>
</comment>
<dbReference type="Proteomes" id="UP000053958">
    <property type="component" value="Unassembled WGS sequence"/>
</dbReference>
<evidence type="ECO:0000256" key="1">
    <source>
        <dbReference type="SAM" id="MobiDB-lite"/>
    </source>
</evidence>